<dbReference type="HOGENOM" id="CLU_010199_3_1_1"/>
<dbReference type="AlphaFoldDB" id="A0A0D3F6M4"/>
<accession>A0A0D3F6M4</accession>
<dbReference type="PaxDb" id="65489-OBART02G21230.1"/>
<dbReference type="Gramene" id="OBART02G21230.1">
    <property type="protein sequence ID" value="OBART02G21230.1"/>
    <property type="gene ID" value="OBART02G21230"/>
</dbReference>
<keyword evidence="2" id="KW-1185">Reference proteome</keyword>
<sequence length="222" mass="26265">MQYMDAEKTKQSIGYLDPTRICQAQHTVTLSPKSNQLKGKTHEEIVLHKQKLITVAQYIGRAFLHFQNKRVILAAYNFNDYYICFIIYPKHGSETVLDPLDYNHRTVYNYYKKNGGEQIQTREKLLIHTYWPLPRIEHRTSFNDTGITNVQKPWSSVGITHLPRIEHRTSFDDTGITNVQHDLCHFIHCECCHVKRRFFDPESILATSEKYKHLWEWNNVMP</sequence>
<reference evidence="1" key="1">
    <citation type="journal article" date="2009" name="Rice">
        <title>De Novo Next Generation Sequencing of Plant Genomes.</title>
        <authorList>
            <person name="Rounsley S."/>
            <person name="Marri P.R."/>
            <person name="Yu Y."/>
            <person name="He R."/>
            <person name="Sisneros N."/>
            <person name="Goicoechea J.L."/>
            <person name="Lee S.J."/>
            <person name="Angelova A."/>
            <person name="Kudrna D."/>
            <person name="Luo M."/>
            <person name="Affourtit J."/>
            <person name="Desany B."/>
            <person name="Knight J."/>
            <person name="Niazi F."/>
            <person name="Egholm M."/>
            <person name="Wing R.A."/>
        </authorList>
    </citation>
    <scope>NUCLEOTIDE SEQUENCE [LARGE SCALE GENOMIC DNA]</scope>
    <source>
        <strain evidence="1">cv. IRGC 105608</strain>
    </source>
</reference>
<dbReference type="Proteomes" id="UP000026960">
    <property type="component" value="Chromosome 2"/>
</dbReference>
<protein>
    <submittedName>
        <fullName evidence="1">Uncharacterized protein</fullName>
    </submittedName>
</protein>
<evidence type="ECO:0000313" key="2">
    <source>
        <dbReference type="Proteomes" id="UP000026960"/>
    </source>
</evidence>
<organism evidence="1">
    <name type="scientific">Oryza barthii</name>
    <dbReference type="NCBI Taxonomy" id="65489"/>
    <lineage>
        <taxon>Eukaryota</taxon>
        <taxon>Viridiplantae</taxon>
        <taxon>Streptophyta</taxon>
        <taxon>Embryophyta</taxon>
        <taxon>Tracheophyta</taxon>
        <taxon>Spermatophyta</taxon>
        <taxon>Magnoliopsida</taxon>
        <taxon>Liliopsida</taxon>
        <taxon>Poales</taxon>
        <taxon>Poaceae</taxon>
        <taxon>BOP clade</taxon>
        <taxon>Oryzoideae</taxon>
        <taxon>Oryzeae</taxon>
        <taxon>Oryzinae</taxon>
        <taxon>Oryza</taxon>
    </lineage>
</organism>
<evidence type="ECO:0000313" key="1">
    <source>
        <dbReference type="EnsemblPlants" id="OBART02G21230.1"/>
    </source>
</evidence>
<dbReference type="EnsemblPlants" id="OBART02G21230.1">
    <property type="protein sequence ID" value="OBART02G21230.1"/>
    <property type="gene ID" value="OBART02G21230"/>
</dbReference>
<proteinExistence type="predicted"/>
<reference evidence="1" key="2">
    <citation type="submission" date="2015-03" db="UniProtKB">
        <authorList>
            <consortium name="EnsemblPlants"/>
        </authorList>
    </citation>
    <scope>IDENTIFICATION</scope>
</reference>
<name>A0A0D3F6M4_9ORYZ</name>